<feature type="transmembrane region" description="Helical" evidence="2">
    <location>
        <begin position="61"/>
        <end position="82"/>
    </location>
</feature>
<dbReference type="EMBL" id="JAVDTL010000001">
    <property type="protein sequence ID" value="MDR6765254.1"/>
    <property type="molecule type" value="Genomic_DNA"/>
</dbReference>
<name>A0AAJ2F093_ACIDE</name>
<feature type="compositionally biased region" description="Pro residues" evidence="1">
    <location>
        <begin position="188"/>
        <end position="198"/>
    </location>
</feature>
<feature type="compositionally biased region" description="Low complexity" evidence="1">
    <location>
        <begin position="129"/>
        <end position="155"/>
    </location>
</feature>
<dbReference type="Proteomes" id="UP001253458">
    <property type="component" value="Unassembled WGS sequence"/>
</dbReference>
<feature type="compositionally biased region" description="Low complexity" evidence="1">
    <location>
        <begin position="87"/>
        <end position="104"/>
    </location>
</feature>
<keyword evidence="2" id="KW-0812">Transmembrane</keyword>
<keyword evidence="2" id="KW-0472">Membrane</keyword>
<dbReference type="Proteomes" id="UP001249076">
    <property type="component" value="Unassembled WGS sequence"/>
</dbReference>
<evidence type="ECO:0000313" key="3">
    <source>
        <dbReference type="EMBL" id="MDR6765254.1"/>
    </source>
</evidence>
<protein>
    <submittedName>
        <fullName evidence="3">Uncharacterized protein</fullName>
    </submittedName>
</protein>
<evidence type="ECO:0000256" key="2">
    <source>
        <dbReference type="SAM" id="Phobius"/>
    </source>
</evidence>
<evidence type="ECO:0000256" key="1">
    <source>
        <dbReference type="SAM" id="MobiDB-lite"/>
    </source>
</evidence>
<organism evidence="3 6">
    <name type="scientific">Acidovorax delafieldii</name>
    <name type="common">Pseudomonas delafieldii</name>
    <dbReference type="NCBI Taxonomy" id="47920"/>
    <lineage>
        <taxon>Bacteria</taxon>
        <taxon>Pseudomonadati</taxon>
        <taxon>Pseudomonadota</taxon>
        <taxon>Betaproteobacteria</taxon>
        <taxon>Burkholderiales</taxon>
        <taxon>Comamonadaceae</taxon>
        <taxon>Acidovorax</taxon>
    </lineage>
</organism>
<sequence>MSVTQTPCPQCQAPNHPTARWCVKCAHPLEAEAPPAAPAPMEFVFDDDEHPTGTPPRQRPLAYAGAAVAVLAVAGAAAWYLLGRPNAAPPAQQAPAVESPVAAPGTPGIAESAPVRPEPVEEIIESQRARPAATASAPDSATAAPPPVAAAAASAPPFTPVTVPRVADAASLPATSKPRTAALADDAPWPPPTAPVPSPGDSLARLRGALAQCAAMGNELSRASCLTRTRQNFCGDAWGRIPECPPGQ</sequence>
<evidence type="ECO:0000313" key="6">
    <source>
        <dbReference type="Proteomes" id="UP001253458"/>
    </source>
</evidence>
<feature type="region of interest" description="Disordered" evidence="1">
    <location>
        <begin position="172"/>
        <end position="199"/>
    </location>
</feature>
<evidence type="ECO:0000313" key="4">
    <source>
        <dbReference type="EMBL" id="MDR6835692.1"/>
    </source>
</evidence>
<dbReference type="RefSeq" id="WP_209816597.1">
    <property type="nucleotide sequence ID" value="NZ_JAVDTL010000001.1"/>
</dbReference>
<dbReference type="AlphaFoldDB" id="A0AAJ2F093"/>
<keyword evidence="2" id="KW-1133">Transmembrane helix</keyword>
<gene>
    <name evidence="3" type="ORF">J2W88_000512</name>
    <name evidence="4" type="ORF">J2W93_000513</name>
</gene>
<keyword evidence="5" id="KW-1185">Reference proteome</keyword>
<accession>A0AAJ2F093</accession>
<evidence type="ECO:0000313" key="5">
    <source>
        <dbReference type="Proteomes" id="UP001249076"/>
    </source>
</evidence>
<feature type="region of interest" description="Disordered" evidence="1">
    <location>
        <begin position="87"/>
        <end position="155"/>
    </location>
</feature>
<dbReference type="EMBL" id="JAVDTS010000001">
    <property type="protein sequence ID" value="MDR6835692.1"/>
    <property type="molecule type" value="Genomic_DNA"/>
</dbReference>
<proteinExistence type="predicted"/>
<comment type="caution">
    <text evidence="3">The sequence shown here is derived from an EMBL/GenBank/DDBJ whole genome shotgun (WGS) entry which is preliminary data.</text>
</comment>
<reference evidence="3 5" key="1">
    <citation type="submission" date="2023-07" db="EMBL/GenBank/DDBJ databases">
        <title>Sorghum-associated microbial communities from plants grown in Nebraska, USA.</title>
        <authorList>
            <person name="Schachtman D."/>
        </authorList>
    </citation>
    <scope>NUCLEOTIDE SEQUENCE</scope>
    <source>
        <strain evidence="4 5">BE105</strain>
        <strain evidence="3">BE69</strain>
    </source>
</reference>